<reference evidence="9 10" key="1">
    <citation type="submission" date="2016-10" db="EMBL/GenBank/DDBJ databases">
        <authorList>
            <person name="de Groot N.N."/>
        </authorList>
    </citation>
    <scope>NUCLEOTIDE SEQUENCE [LARGE SCALE GENOMIC DNA]</scope>
    <source>
        <strain evidence="9 10">DSM 18978</strain>
    </source>
</reference>
<sequence length="273" mass="31917">MKVITNIQQQLKNKEYYNIFIDGNYSFSCNVEIIALHKLKVGLKVNEDELKEIVTANILKDSFNKALSYLTRKQRTKGETIKLLKEKGFDDSIISTTLEKLEYYKFIDDEKYTESFIKDHSNNKLHGLKKIQYNLKEKGIEDSLIKKNSSIYNEEDQLKNAVIIGKKFYLQNIKTPTNKLKEKLSAKLLSKGYSWDIIGNAINEIENDDDITYEISQNENVYEEEAKKLVEKYYTQYKKKEANPYILKNKVIAALYRKGYDSNLINKIIDSLK</sequence>
<keyword evidence="4 5" id="KW-0963">Cytoplasm</keyword>
<comment type="similarity">
    <text evidence="2 5">Belongs to the RecX family.</text>
</comment>
<dbReference type="Pfam" id="PF21982">
    <property type="entry name" value="RecX_HTH1"/>
    <property type="match status" value="1"/>
</dbReference>
<dbReference type="PANTHER" id="PTHR33602:SF1">
    <property type="entry name" value="REGULATORY PROTEIN RECX FAMILY PROTEIN"/>
    <property type="match status" value="1"/>
</dbReference>
<dbReference type="Pfam" id="PF21981">
    <property type="entry name" value="RecX_HTH3"/>
    <property type="match status" value="2"/>
</dbReference>
<dbReference type="InterPro" id="IPR053924">
    <property type="entry name" value="RecX_HTH_2nd"/>
</dbReference>
<dbReference type="RefSeq" id="WP_176759079.1">
    <property type="nucleotide sequence ID" value="NZ_FMUS01000026.1"/>
</dbReference>
<protein>
    <recommendedName>
        <fullName evidence="3 5">Regulatory protein RecX</fullName>
    </recommendedName>
</protein>
<organism evidence="9 10">
    <name type="scientific">Alkaliphilus peptidifermentans DSM 18978</name>
    <dbReference type="NCBI Taxonomy" id="1120976"/>
    <lineage>
        <taxon>Bacteria</taxon>
        <taxon>Bacillati</taxon>
        <taxon>Bacillota</taxon>
        <taxon>Clostridia</taxon>
        <taxon>Peptostreptococcales</taxon>
        <taxon>Natronincolaceae</taxon>
        <taxon>Alkaliphilus</taxon>
    </lineage>
</organism>
<evidence type="ECO:0000256" key="2">
    <source>
        <dbReference type="ARBA" id="ARBA00009695"/>
    </source>
</evidence>
<comment type="subcellular location">
    <subcellularLocation>
        <location evidence="1 5">Cytoplasm</location>
    </subcellularLocation>
</comment>
<feature type="domain" description="RecX first three-helical" evidence="8">
    <location>
        <begin position="63"/>
        <end position="101"/>
    </location>
</feature>
<feature type="domain" description="RecX third three-helical" evidence="7">
    <location>
        <begin position="155"/>
        <end position="201"/>
    </location>
</feature>
<dbReference type="STRING" id="1120976.SAMN03080606_03423"/>
<dbReference type="GO" id="GO:0006282">
    <property type="term" value="P:regulation of DNA repair"/>
    <property type="evidence" value="ECO:0007669"/>
    <property type="project" value="UniProtKB-UniRule"/>
</dbReference>
<comment type="function">
    <text evidence="5">Modulates RecA activity.</text>
</comment>
<evidence type="ECO:0000256" key="1">
    <source>
        <dbReference type="ARBA" id="ARBA00004496"/>
    </source>
</evidence>
<gene>
    <name evidence="5" type="primary">recX</name>
    <name evidence="9" type="ORF">SAMN03080606_03423</name>
</gene>
<feature type="domain" description="RecX third three-helical" evidence="7">
    <location>
        <begin position="223"/>
        <end position="269"/>
    </location>
</feature>
<evidence type="ECO:0000313" key="9">
    <source>
        <dbReference type="EMBL" id="SCY98873.1"/>
    </source>
</evidence>
<proteinExistence type="inferred from homology"/>
<evidence type="ECO:0000259" key="7">
    <source>
        <dbReference type="Pfam" id="PF21981"/>
    </source>
</evidence>
<dbReference type="InterPro" id="IPR036388">
    <property type="entry name" value="WH-like_DNA-bd_sf"/>
</dbReference>
<name>A0A1G5KE13_9FIRM</name>
<accession>A0A1G5KE13</accession>
<dbReference type="InterPro" id="IPR053926">
    <property type="entry name" value="RecX_HTH_1st"/>
</dbReference>
<dbReference type="EMBL" id="FMUS01000026">
    <property type="protein sequence ID" value="SCY98873.1"/>
    <property type="molecule type" value="Genomic_DNA"/>
</dbReference>
<dbReference type="Gene3D" id="1.10.10.10">
    <property type="entry name" value="Winged helix-like DNA-binding domain superfamily/Winged helix DNA-binding domain"/>
    <property type="match status" value="4"/>
</dbReference>
<dbReference type="Pfam" id="PF02631">
    <property type="entry name" value="RecX_HTH2"/>
    <property type="match status" value="1"/>
</dbReference>
<evidence type="ECO:0000256" key="5">
    <source>
        <dbReference type="HAMAP-Rule" id="MF_01114"/>
    </source>
</evidence>
<evidence type="ECO:0000259" key="6">
    <source>
        <dbReference type="Pfam" id="PF02631"/>
    </source>
</evidence>
<evidence type="ECO:0000256" key="3">
    <source>
        <dbReference type="ARBA" id="ARBA00018111"/>
    </source>
</evidence>
<dbReference type="GO" id="GO:0005737">
    <property type="term" value="C:cytoplasm"/>
    <property type="evidence" value="ECO:0007669"/>
    <property type="project" value="UniProtKB-SubCell"/>
</dbReference>
<dbReference type="AlphaFoldDB" id="A0A1G5KE13"/>
<dbReference type="PANTHER" id="PTHR33602">
    <property type="entry name" value="REGULATORY PROTEIN RECX FAMILY PROTEIN"/>
    <property type="match status" value="1"/>
</dbReference>
<evidence type="ECO:0000259" key="8">
    <source>
        <dbReference type="Pfam" id="PF21982"/>
    </source>
</evidence>
<dbReference type="InterPro" id="IPR003783">
    <property type="entry name" value="Regulatory_RecX"/>
</dbReference>
<evidence type="ECO:0000313" key="10">
    <source>
        <dbReference type="Proteomes" id="UP000198636"/>
    </source>
</evidence>
<evidence type="ECO:0000256" key="4">
    <source>
        <dbReference type="ARBA" id="ARBA00022490"/>
    </source>
</evidence>
<feature type="domain" description="RecX second three-helical" evidence="6">
    <location>
        <begin position="108"/>
        <end position="146"/>
    </location>
</feature>
<keyword evidence="10" id="KW-1185">Reference proteome</keyword>
<dbReference type="Proteomes" id="UP000198636">
    <property type="component" value="Unassembled WGS sequence"/>
</dbReference>
<dbReference type="HAMAP" id="MF_01114">
    <property type="entry name" value="RecX"/>
    <property type="match status" value="1"/>
</dbReference>
<dbReference type="InterPro" id="IPR053925">
    <property type="entry name" value="RecX_HTH_3rd"/>
</dbReference>